<dbReference type="GO" id="GO:0030435">
    <property type="term" value="P:sporulation resulting in formation of a cellular spore"/>
    <property type="evidence" value="ECO:0007669"/>
    <property type="project" value="InterPro"/>
</dbReference>
<sequence>MLDKMKLGKILPVVLSLGLLLPFGAQAHATDEPAVRVELTSPFALSAAEVLSTVPFTVNGNYMVEGQPTLMLLGGQKYFVQLENGTLSLYQFGPVGLPVPLVQGVNTLKIIPSLPDGEAATLKVEGKKSAYSYRGAMEFQIGEKGALKRIVPINVVGMESYLKGVVPSEMYASWNREALKAQAVAARTYAVRHMNAKPGSAYINDTVQYQAYEGMKNEKENSNLAVEETRGEVLSHNGGLIEALYSASNGGYTEAPENVWKSSKGSPYLVAKPDPYDAKSDSPNKSWQQTLTITQLQDKIKNRTPAVGTIKKVEVKETYPSGRIADIVLEGDKGTLHLSKEEARTAFGLKSALYSVKANYGTAVPSPAPADGQLSVYNGATTAHKGSDGLVVTNGVTQATVPSNLVIQGATQTKVPEQNGGAGTQSSPVSITFTGSGYGHGVGMSQWGAQQMAKEGKTYRDILNFYYAPAQVSGGYGAGN</sequence>
<dbReference type="STRING" id="47500.AF333_06130"/>
<keyword evidence="5" id="KW-1185">Reference proteome</keyword>
<dbReference type="Pfam" id="PF08486">
    <property type="entry name" value="SpoIID"/>
    <property type="match status" value="1"/>
</dbReference>
<feature type="chain" id="PRO_5038208487" evidence="1">
    <location>
        <begin position="28"/>
        <end position="480"/>
    </location>
</feature>
<organism evidence="3 5">
    <name type="scientific">Aneurinibacillus migulanus</name>
    <name type="common">Bacillus migulanus</name>
    <dbReference type="NCBI Taxonomy" id="47500"/>
    <lineage>
        <taxon>Bacteria</taxon>
        <taxon>Bacillati</taxon>
        <taxon>Bacillota</taxon>
        <taxon>Bacilli</taxon>
        <taxon>Bacillales</taxon>
        <taxon>Paenibacillaceae</taxon>
        <taxon>Aneurinibacillus group</taxon>
        <taxon>Aneurinibacillus</taxon>
    </lineage>
</organism>
<proteinExistence type="predicted"/>
<dbReference type="PANTHER" id="PTHR30032">
    <property type="entry name" value="N-ACETYLMURAMOYL-L-ALANINE AMIDASE-RELATED"/>
    <property type="match status" value="1"/>
</dbReference>
<dbReference type="EMBL" id="LGUG01000004">
    <property type="protein sequence ID" value="KON95122.1"/>
    <property type="molecule type" value="Genomic_DNA"/>
</dbReference>
<evidence type="ECO:0000313" key="3">
    <source>
        <dbReference type="EMBL" id="KON95122.1"/>
    </source>
</evidence>
<reference evidence="4 6" key="2">
    <citation type="submission" date="2016-10" db="EMBL/GenBank/DDBJ databases">
        <authorList>
            <person name="de Groot N.N."/>
        </authorList>
    </citation>
    <scope>NUCLEOTIDE SEQUENCE [LARGE SCALE GENOMIC DNA]</scope>
    <source>
        <strain evidence="4 6">DSM 2895</strain>
    </source>
</reference>
<evidence type="ECO:0000259" key="2">
    <source>
        <dbReference type="Pfam" id="PF08486"/>
    </source>
</evidence>
<dbReference type="Proteomes" id="UP000037269">
    <property type="component" value="Unassembled WGS sequence"/>
</dbReference>
<evidence type="ECO:0000256" key="1">
    <source>
        <dbReference type="SAM" id="SignalP"/>
    </source>
</evidence>
<dbReference type="PANTHER" id="PTHR30032:SF4">
    <property type="entry name" value="AMIDASE ENHANCER"/>
    <property type="match status" value="1"/>
</dbReference>
<feature type="domain" description="Sporulation stage II protein D amidase enhancer LytB N-terminal" evidence="2">
    <location>
        <begin position="149"/>
        <end position="236"/>
    </location>
</feature>
<name>A0A0D1V0I5_ANEMI</name>
<dbReference type="Proteomes" id="UP000182836">
    <property type="component" value="Unassembled WGS sequence"/>
</dbReference>
<evidence type="ECO:0000313" key="5">
    <source>
        <dbReference type="Proteomes" id="UP000037269"/>
    </source>
</evidence>
<gene>
    <name evidence="3" type="ORF">AF333_06130</name>
    <name evidence="4" type="ORF">SAMN04487909_11712</name>
</gene>
<dbReference type="InterPro" id="IPR051922">
    <property type="entry name" value="Bact_Sporulation_Assoc"/>
</dbReference>
<dbReference type="AlphaFoldDB" id="A0A0D1V0I5"/>
<evidence type="ECO:0000313" key="4">
    <source>
        <dbReference type="EMBL" id="SDJ39749.1"/>
    </source>
</evidence>
<feature type="signal peptide" evidence="1">
    <location>
        <begin position="1"/>
        <end position="27"/>
    </location>
</feature>
<dbReference type="InterPro" id="IPR013693">
    <property type="entry name" value="SpoIID/LytB_N"/>
</dbReference>
<evidence type="ECO:0000313" key="6">
    <source>
        <dbReference type="Proteomes" id="UP000182836"/>
    </source>
</evidence>
<dbReference type="PATRIC" id="fig|47500.8.peg.2421"/>
<protein>
    <submittedName>
        <fullName evidence="4">Stage II sporulation protein D</fullName>
    </submittedName>
</protein>
<dbReference type="NCBIfam" id="TIGR02669">
    <property type="entry name" value="SpoIID_LytB"/>
    <property type="match status" value="1"/>
</dbReference>
<dbReference type="EMBL" id="FNED01000017">
    <property type="protein sequence ID" value="SDJ39749.1"/>
    <property type="molecule type" value="Genomic_DNA"/>
</dbReference>
<accession>A0A0D1V0I5</accession>
<dbReference type="GO" id="GO:0030288">
    <property type="term" value="C:outer membrane-bounded periplasmic space"/>
    <property type="evidence" value="ECO:0007669"/>
    <property type="project" value="TreeGrafter"/>
</dbReference>
<reference evidence="3 5" key="1">
    <citation type="submission" date="2015-07" db="EMBL/GenBank/DDBJ databases">
        <title>Fjat-14205 dsm 2895.</title>
        <authorList>
            <person name="Liu B."/>
            <person name="Wang J."/>
            <person name="Zhu Y."/>
            <person name="Liu G."/>
            <person name="Chen Q."/>
            <person name="Chen Z."/>
            <person name="Lan J."/>
            <person name="Che J."/>
            <person name="Ge C."/>
            <person name="Shi H."/>
            <person name="Pan Z."/>
            <person name="Liu X."/>
        </authorList>
    </citation>
    <scope>NUCLEOTIDE SEQUENCE [LARGE SCALE GENOMIC DNA]</scope>
    <source>
        <strain evidence="3 5">DSM 2895</strain>
    </source>
</reference>
<dbReference type="InterPro" id="IPR013486">
    <property type="entry name" value="SpoIID/LytB"/>
</dbReference>
<keyword evidence="1" id="KW-0732">Signal</keyword>